<evidence type="ECO:0000313" key="7">
    <source>
        <dbReference type="Proteomes" id="UP000585665"/>
    </source>
</evidence>
<keyword evidence="4" id="KW-0804">Transcription</keyword>
<dbReference type="PRINTS" id="PR00033">
    <property type="entry name" value="HTHASNC"/>
</dbReference>
<dbReference type="InterPro" id="IPR019887">
    <property type="entry name" value="Tscrpt_reg_AsnC/Lrp_C"/>
</dbReference>
<dbReference type="InterPro" id="IPR019888">
    <property type="entry name" value="Tscrpt_reg_AsnC-like"/>
</dbReference>
<proteinExistence type="predicted"/>
<evidence type="ECO:0000259" key="5">
    <source>
        <dbReference type="PROSITE" id="PS50956"/>
    </source>
</evidence>
<dbReference type="PANTHER" id="PTHR30154:SF0">
    <property type="entry name" value="LEUCINE-RESPONSIVE REGULATORY PROTEIN"/>
    <property type="match status" value="1"/>
</dbReference>
<gene>
    <name evidence="6" type="ORF">HUK82_15665</name>
</gene>
<dbReference type="Pfam" id="PF01037">
    <property type="entry name" value="AsnC_trans_reg"/>
    <property type="match status" value="1"/>
</dbReference>
<dbReference type="GO" id="GO:0005829">
    <property type="term" value="C:cytosol"/>
    <property type="evidence" value="ECO:0007669"/>
    <property type="project" value="TreeGrafter"/>
</dbReference>
<dbReference type="InterPro" id="IPR019885">
    <property type="entry name" value="Tscrpt_reg_HTH_AsnC-type_CS"/>
</dbReference>
<evidence type="ECO:0000256" key="2">
    <source>
        <dbReference type="ARBA" id="ARBA00023125"/>
    </source>
</evidence>
<protein>
    <submittedName>
        <fullName evidence="6">Lrp/AsnC ligand binding domain-containing protein</fullName>
    </submittedName>
</protein>
<dbReference type="PANTHER" id="PTHR30154">
    <property type="entry name" value="LEUCINE-RESPONSIVE REGULATORY PROTEIN"/>
    <property type="match status" value="1"/>
</dbReference>
<accession>A0A850PBS1</accession>
<dbReference type="Gene3D" id="1.10.10.10">
    <property type="entry name" value="Winged helix-like DNA-binding domain superfamily/Winged helix DNA-binding domain"/>
    <property type="match status" value="1"/>
</dbReference>
<name>A0A850PBS1_9PROT</name>
<dbReference type="InterPro" id="IPR000485">
    <property type="entry name" value="AsnC-type_HTH_dom"/>
</dbReference>
<dbReference type="InterPro" id="IPR011991">
    <property type="entry name" value="ArsR-like_HTH"/>
</dbReference>
<dbReference type="Pfam" id="PF13412">
    <property type="entry name" value="HTH_24"/>
    <property type="match status" value="1"/>
</dbReference>
<dbReference type="AlphaFoldDB" id="A0A850PBS1"/>
<sequence>MIDDIDRKILKILQKDGRITNVDLARRINLSAAATYERVRRLQADGVIDGYAARLNPEKLNRALLIFVQITLEHTNEQVLEEFARLVRTIPDILECHMVAGGFDYLIKTRVRDMAAYRIFLGRTLSRLPGIRQTHTYSVIEEVKTGTDLPL</sequence>
<keyword evidence="2" id="KW-0238">DNA-binding</keyword>
<dbReference type="SMART" id="SM00344">
    <property type="entry name" value="HTH_ASNC"/>
    <property type="match status" value="1"/>
</dbReference>
<feature type="domain" description="HTH asnC-type" evidence="5">
    <location>
        <begin position="2"/>
        <end position="63"/>
    </location>
</feature>
<evidence type="ECO:0000256" key="3">
    <source>
        <dbReference type="ARBA" id="ARBA00023159"/>
    </source>
</evidence>
<dbReference type="SUPFAM" id="SSF54909">
    <property type="entry name" value="Dimeric alpha+beta barrel"/>
    <property type="match status" value="1"/>
</dbReference>
<keyword evidence="7" id="KW-1185">Reference proteome</keyword>
<evidence type="ECO:0000313" key="6">
    <source>
        <dbReference type="EMBL" id="NVN41985.1"/>
    </source>
</evidence>
<evidence type="ECO:0000256" key="4">
    <source>
        <dbReference type="ARBA" id="ARBA00023163"/>
    </source>
</evidence>
<keyword evidence="3" id="KW-0010">Activator</keyword>
<dbReference type="InterPro" id="IPR036390">
    <property type="entry name" value="WH_DNA-bd_sf"/>
</dbReference>
<dbReference type="GO" id="GO:0043565">
    <property type="term" value="F:sequence-specific DNA binding"/>
    <property type="evidence" value="ECO:0007669"/>
    <property type="project" value="InterPro"/>
</dbReference>
<dbReference type="GO" id="GO:0043200">
    <property type="term" value="P:response to amino acid"/>
    <property type="evidence" value="ECO:0007669"/>
    <property type="project" value="TreeGrafter"/>
</dbReference>
<dbReference type="Gene3D" id="3.30.70.920">
    <property type="match status" value="1"/>
</dbReference>
<dbReference type="GO" id="GO:0006355">
    <property type="term" value="P:regulation of DNA-templated transcription"/>
    <property type="evidence" value="ECO:0007669"/>
    <property type="project" value="UniProtKB-ARBA"/>
</dbReference>
<reference evidence="6 7" key="1">
    <citation type="submission" date="2020-06" db="EMBL/GenBank/DDBJ databases">
        <title>Description of novel acetic acid bacteria.</title>
        <authorList>
            <person name="Sombolestani A."/>
        </authorList>
    </citation>
    <scope>NUCLEOTIDE SEQUENCE [LARGE SCALE GENOMIC DNA]</scope>
    <source>
        <strain evidence="6 7">LMG 27010</strain>
    </source>
</reference>
<dbReference type="CDD" id="cd00090">
    <property type="entry name" value="HTH_ARSR"/>
    <property type="match status" value="1"/>
</dbReference>
<dbReference type="PROSITE" id="PS00519">
    <property type="entry name" value="HTH_ASNC_1"/>
    <property type="match status" value="1"/>
</dbReference>
<organism evidence="6 7">
    <name type="scientific">Ameyamaea chiangmaiensis</name>
    <dbReference type="NCBI Taxonomy" id="442969"/>
    <lineage>
        <taxon>Bacteria</taxon>
        <taxon>Pseudomonadati</taxon>
        <taxon>Pseudomonadota</taxon>
        <taxon>Alphaproteobacteria</taxon>
        <taxon>Acetobacterales</taxon>
        <taxon>Acetobacteraceae</taxon>
        <taxon>Ameyamaea</taxon>
    </lineage>
</organism>
<evidence type="ECO:0000256" key="1">
    <source>
        <dbReference type="ARBA" id="ARBA00023015"/>
    </source>
</evidence>
<dbReference type="InterPro" id="IPR011008">
    <property type="entry name" value="Dimeric_a/b-barrel"/>
</dbReference>
<dbReference type="EMBL" id="JABXXR010000233">
    <property type="protein sequence ID" value="NVN41985.1"/>
    <property type="molecule type" value="Genomic_DNA"/>
</dbReference>
<comment type="caution">
    <text evidence="6">The sequence shown here is derived from an EMBL/GenBank/DDBJ whole genome shotgun (WGS) entry which is preliminary data.</text>
</comment>
<dbReference type="SUPFAM" id="SSF46785">
    <property type="entry name" value="Winged helix' DNA-binding domain"/>
    <property type="match status" value="1"/>
</dbReference>
<keyword evidence="1" id="KW-0805">Transcription regulation</keyword>
<dbReference type="PROSITE" id="PS50956">
    <property type="entry name" value="HTH_ASNC_2"/>
    <property type="match status" value="1"/>
</dbReference>
<dbReference type="InterPro" id="IPR036388">
    <property type="entry name" value="WH-like_DNA-bd_sf"/>
</dbReference>
<dbReference type="Proteomes" id="UP000585665">
    <property type="component" value="Unassembled WGS sequence"/>
</dbReference>